<name>A0A848DGE9_9PSEU</name>
<sequence length="299" mass="32530">MELHQLRYFVAVAEERSFTRAAARLFLAQPSLSVQIRKLEQDVGARLFERTGRNLVLTAAGEVLLQHAVRALAEIERGRERVDEVTGLRGGRVSVGVLPSIGAYLLPAVLATFRRAHPAVTVQLVEHDVSREFERMVRDGELDLAMTRLPTSLPGLGCETLVREPLVLLVPPGHPLRGRPDGVWLRELADEDFVGMRPGYGLRELADRLCAEAGFAPRHILETGQLSIVHGMVRAGMGVALLPRLAAGSDGHGGHDPADIVAVRDPATYRELGVVWRESALTSAPVAAFLDVLRCTAST</sequence>
<dbReference type="Gene3D" id="1.10.10.10">
    <property type="entry name" value="Winged helix-like DNA-binding domain superfamily/Winged helix DNA-binding domain"/>
    <property type="match status" value="1"/>
</dbReference>
<evidence type="ECO:0000256" key="3">
    <source>
        <dbReference type="ARBA" id="ARBA00023125"/>
    </source>
</evidence>
<accession>A0A848DGE9</accession>
<comment type="similarity">
    <text evidence="1">Belongs to the LysR transcriptional regulatory family.</text>
</comment>
<organism evidence="6 7">
    <name type="scientific">Pseudonocardia bannensis</name>
    <dbReference type="NCBI Taxonomy" id="630973"/>
    <lineage>
        <taxon>Bacteria</taxon>
        <taxon>Bacillati</taxon>
        <taxon>Actinomycetota</taxon>
        <taxon>Actinomycetes</taxon>
        <taxon>Pseudonocardiales</taxon>
        <taxon>Pseudonocardiaceae</taxon>
        <taxon>Pseudonocardia</taxon>
    </lineage>
</organism>
<dbReference type="Gene3D" id="3.40.190.290">
    <property type="match status" value="1"/>
</dbReference>
<keyword evidence="3" id="KW-0238">DNA-binding</keyword>
<evidence type="ECO:0000256" key="4">
    <source>
        <dbReference type="ARBA" id="ARBA00023163"/>
    </source>
</evidence>
<dbReference type="PANTHER" id="PTHR30419">
    <property type="entry name" value="HTH-TYPE TRANSCRIPTIONAL REGULATOR YBHD"/>
    <property type="match status" value="1"/>
</dbReference>
<evidence type="ECO:0000256" key="1">
    <source>
        <dbReference type="ARBA" id="ARBA00009437"/>
    </source>
</evidence>
<dbReference type="SUPFAM" id="SSF53850">
    <property type="entry name" value="Periplasmic binding protein-like II"/>
    <property type="match status" value="1"/>
</dbReference>
<dbReference type="FunFam" id="1.10.10.10:FF:000001">
    <property type="entry name" value="LysR family transcriptional regulator"/>
    <property type="match status" value="1"/>
</dbReference>
<dbReference type="InterPro" id="IPR005119">
    <property type="entry name" value="LysR_subst-bd"/>
</dbReference>
<gene>
    <name evidence="6" type="ORF">HF519_09010</name>
</gene>
<dbReference type="Pfam" id="PF00126">
    <property type="entry name" value="HTH_1"/>
    <property type="match status" value="1"/>
</dbReference>
<evidence type="ECO:0000313" key="7">
    <source>
        <dbReference type="Proteomes" id="UP000586918"/>
    </source>
</evidence>
<keyword evidence="2" id="KW-0805">Transcription regulation</keyword>
<keyword evidence="4" id="KW-0804">Transcription</keyword>
<evidence type="ECO:0000259" key="5">
    <source>
        <dbReference type="PROSITE" id="PS50931"/>
    </source>
</evidence>
<dbReference type="SUPFAM" id="SSF46785">
    <property type="entry name" value="Winged helix' DNA-binding domain"/>
    <property type="match status" value="1"/>
</dbReference>
<proteinExistence type="inferred from homology"/>
<dbReference type="InterPro" id="IPR036388">
    <property type="entry name" value="WH-like_DNA-bd_sf"/>
</dbReference>
<dbReference type="Proteomes" id="UP000586918">
    <property type="component" value="Unassembled WGS sequence"/>
</dbReference>
<dbReference type="InterPro" id="IPR000847">
    <property type="entry name" value="LysR_HTH_N"/>
</dbReference>
<dbReference type="RefSeq" id="WP_169412088.1">
    <property type="nucleotide sequence ID" value="NZ_JAAXKZ010000023.1"/>
</dbReference>
<feature type="domain" description="HTH lysR-type" evidence="5">
    <location>
        <begin position="1"/>
        <end position="58"/>
    </location>
</feature>
<dbReference type="AlphaFoldDB" id="A0A848DGE9"/>
<protein>
    <submittedName>
        <fullName evidence="6">LysR family transcriptional regulator</fullName>
    </submittedName>
</protein>
<dbReference type="GO" id="GO:0003677">
    <property type="term" value="F:DNA binding"/>
    <property type="evidence" value="ECO:0007669"/>
    <property type="project" value="UniProtKB-KW"/>
</dbReference>
<evidence type="ECO:0000313" key="6">
    <source>
        <dbReference type="EMBL" id="NMH91717.1"/>
    </source>
</evidence>
<dbReference type="GO" id="GO:0003700">
    <property type="term" value="F:DNA-binding transcription factor activity"/>
    <property type="evidence" value="ECO:0007669"/>
    <property type="project" value="InterPro"/>
</dbReference>
<dbReference type="PRINTS" id="PR00039">
    <property type="entry name" value="HTHLYSR"/>
</dbReference>
<dbReference type="EMBL" id="JAAXKZ010000023">
    <property type="protein sequence ID" value="NMH91717.1"/>
    <property type="molecule type" value="Genomic_DNA"/>
</dbReference>
<dbReference type="PROSITE" id="PS50931">
    <property type="entry name" value="HTH_LYSR"/>
    <property type="match status" value="1"/>
</dbReference>
<dbReference type="CDD" id="cd05466">
    <property type="entry name" value="PBP2_LTTR_substrate"/>
    <property type="match status" value="1"/>
</dbReference>
<dbReference type="InterPro" id="IPR050950">
    <property type="entry name" value="HTH-type_LysR_regulators"/>
</dbReference>
<comment type="caution">
    <text evidence="6">The sequence shown here is derived from an EMBL/GenBank/DDBJ whole genome shotgun (WGS) entry which is preliminary data.</text>
</comment>
<dbReference type="InterPro" id="IPR036390">
    <property type="entry name" value="WH_DNA-bd_sf"/>
</dbReference>
<dbReference type="Pfam" id="PF03466">
    <property type="entry name" value="LysR_substrate"/>
    <property type="match status" value="1"/>
</dbReference>
<reference evidence="6 7" key="1">
    <citation type="submission" date="2020-04" db="EMBL/GenBank/DDBJ databases">
        <authorList>
            <person name="Klaysubun C."/>
            <person name="Duangmal K."/>
            <person name="Lipun K."/>
        </authorList>
    </citation>
    <scope>NUCLEOTIDE SEQUENCE [LARGE SCALE GENOMIC DNA]</scope>
    <source>
        <strain evidence="6 7">DSM 45300</strain>
    </source>
</reference>
<evidence type="ECO:0000256" key="2">
    <source>
        <dbReference type="ARBA" id="ARBA00023015"/>
    </source>
</evidence>
<keyword evidence="7" id="KW-1185">Reference proteome</keyword>
<dbReference type="GO" id="GO:0005829">
    <property type="term" value="C:cytosol"/>
    <property type="evidence" value="ECO:0007669"/>
    <property type="project" value="TreeGrafter"/>
</dbReference>